<gene>
    <name evidence="1" type="primary">CARS</name>
    <name evidence="1" type="ORF">GBF38_006633</name>
</gene>
<name>A0ACB7EGZ7_NIBAL</name>
<accession>A0ACB7EGZ7</accession>
<evidence type="ECO:0000313" key="1">
    <source>
        <dbReference type="EMBL" id="KAG8001111.1"/>
    </source>
</evidence>
<sequence>ICPLVSAAFEYGFLLQISEEAALAAALNDYLTSRSYLAGFSPSQVDQKAFKLLHRPPDPRHVHALRWYRHIAALQQDLVPDGSMKGKRVQPPWSPPAGTNVPQLRLYNSLTRTKEPFVPQKGNKVTWYCCGPTVYDASHMGHARSYISFDILRRTLRDYFKYDVLYCMNITDIDDKIIKRARQNYLLDQYKEKKPQAAQDTARCPECQRDPDKKQMLERLDAAVTAALHPLQAAMEGKAAAEVVEPLAQVLLKNSKDLLSDWLDKQFGSQVTGELHLLHSA</sequence>
<feature type="non-terminal residue" evidence="1">
    <location>
        <position position="1"/>
    </location>
</feature>
<reference evidence="1" key="1">
    <citation type="submission" date="2020-04" db="EMBL/GenBank/DDBJ databases">
        <title>A chromosome-scale assembly and high-density genetic map of the yellow drum (Nibea albiflora) genome.</title>
        <authorList>
            <person name="Xu D."/>
            <person name="Zhang W."/>
            <person name="Chen R."/>
            <person name="Tan P."/>
            <person name="Wang L."/>
            <person name="Song H."/>
            <person name="Tian L."/>
            <person name="Zhu Q."/>
            <person name="Wang B."/>
        </authorList>
    </citation>
    <scope>NUCLEOTIDE SEQUENCE</scope>
    <source>
        <strain evidence="1">ZJHYS-2018</strain>
    </source>
</reference>
<keyword evidence="2" id="KW-1185">Reference proteome</keyword>
<dbReference type="Proteomes" id="UP000805704">
    <property type="component" value="Chromosome 7"/>
</dbReference>
<organism evidence="1 2">
    <name type="scientific">Nibea albiflora</name>
    <name type="common">Yellow drum</name>
    <name type="synonym">Corvina albiflora</name>
    <dbReference type="NCBI Taxonomy" id="240163"/>
    <lineage>
        <taxon>Eukaryota</taxon>
        <taxon>Metazoa</taxon>
        <taxon>Chordata</taxon>
        <taxon>Craniata</taxon>
        <taxon>Vertebrata</taxon>
        <taxon>Euteleostomi</taxon>
        <taxon>Actinopterygii</taxon>
        <taxon>Neopterygii</taxon>
        <taxon>Teleostei</taxon>
        <taxon>Neoteleostei</taxon>
        <taxon>Acanthomorphata</taxon>
        <taxon>Eupercaria</taxon>
        <taxon>Sciaenidae</taxon>
        <taxon>Nibea</taxon>
    </lineage>
</organism>
<protein>
    <submittedName>
        <fullName evidence="1">Cysteine--tRNA ligase</fullName>
    </submittedName>
</protein>
<dbReference type="EMBL" id="CM024795">
    <property type="protein sequence ID" value="KAG8001111.1"/>
    <property type="molecule type" value="Genomic_DNA"/>
</dbReference>
<proteinExistence type="predicted"/>
<comment type="caution">
    <text evidence="1">The sequence shown here is derived from an EMBL/GenBank/DDBJ whole genome shotgun (WGS) entry which is preliminary data.</text>
</comment>
<keyword evidence="1" id="KW-0436">Ligase</keyword>
<evidence type="ECO:0000313" key="2">
    <source>
        <dbReference type="Proteomes" id="UP000805704"/>
    </source>
</evidence>